<dbReference type="Pfam" id="PF25181">
    <property type="entry name" value="Phage_Bbp19"/>
    <property type="match status" value="1"/>
</dbReference>
<feature type="domain" description="Bbp19-like phage" evidence="1">
    <location>
        <begin position="34"/>
        <end position="98"/>
    </location>
</feature>
<name>A0ABR4R8K5_BORBO</name>
<evidence type="ECO:0000259" key="1">
    <source>
        <dbReference type="Pfam" id="PF25181"/>
    </source>
</evidence>
<dbReference type="Proteomes" id="UP000025756">
    <property type="component" value="Unassembled WGS sequence"/>
</dbReference>
<gene>
    <name evidence="2" type="ORF">L490_1467</name>
</gene>
<organism evidence="2 3">
    <name type="scientific">Bordetella bronchiseptica 00-P-2796</name>
    <dbReference type="NCBI Taxonomy" id="1331199"/>
    <lineage>
        <taxon>Bacteria</taxon>
        <taxon>Pseudomonadati</taxon>
        <taxon>Pseudomonadota</taxon>
        <taxon>Betaproteobacteria</taxon>
        <taxon>Burkholderiales</taxon>
        <taxon>Alcaligenaceae</taxon>
        <taxon>Bordetella</taxon>
    </lineage>
</organism>
<reference evidence="2 3" key="1">
    <citation type="submission" date="2014-03" db="EMBL/GenBank/DDBJ databases">
        <title>Genome sequence of Bordetella bronchiseptica.</title>
        <authorList>
            <person name="Harvill E."/>
            <person name="Goodfield L.L."/>
            <person name="Ivanov Y.V."/>
            <person name="Meyer J.A."/>
            <person name="Muse S.J."/>
            <person name="Jacobs N."/>
            <person name="Bendor L."/>
            <person name="Smallridge W.E."/>
            <person name="Brinkac L.M."/>
            <person name="Sanka R."/>
            <person name="Kim M."/>
            <person name="Losada L."/>
        </authorList>
    </citation>
    <scope>NUCLEOTIDE SEQUENCE [LARGE SCALE GENOMIC DNA]</scope>
    <source>
        <strain evidence="2 3">00-P-2796</strain>
    </source>
</reference>
<proteinExistence type="predicted"/>
<protein>
    <submittedName>
        <fullName evidence="2">N-acetyltransferase YedL</fullName>
    </submittedName>
</protein>
<comment type="caution">
    <text evidence="2">The sequence shown here is derived from an EMBL/GenBank/DDBJ whole genome shotgun (WGS) entry which is preliminary data.</text>
</comment>
<sequence>MSNYDPTDIRGQERAQADTDLRRRLAKDTEEADFKWLMSSKRGRRIVWRFLERAGVYRLSFNTNAMAMAFAEGNRNEGLRLLAQIHTLCPELYAVMVKEQNHDNRNADDGSRNDH</sequence>
<dbReference type="EMBL" id="JGWH01000173">
    <property type="protein sequence ID" value="KCV31066.1"/>
    <property type="molecule type" value="Genomic_DNA"/>
</dbReference>
<accession>A0ABR4R8K5</accession>
<dbReference type="InterPro" id="IPR057447">
    <property type="entry name" value="Bbp19-like_phage"/>
</dbReference>
<keyword evidence="3" id="KW-1185">Reference proteome</keyword>
<evidence type="ECO:0000313" key="2">
    <source>
        <dbReference type="EMBL" id="KCV31066.1"/>
    </source>
</evidence>
<dbReference type="RefSeq" id="WP_015973933.1">
    <property type="nucleotide sequence ID" value="NZ_JGWH01000173.1"/>
</dbReference>
<evidence type="ECO:0000313" key="3">
    <source>
        <dbReference type="Proteomes" id="UP000025756"/>
    </source>
</evidence>